<dbReference type="InterPro" id="IPR015943">
    <property type="entry name" value="WD40/YVTN_repeat-like_dom_sf"/>
</dbReference>
<dbReference type="Pfam" id="PF00400">
    <property type="entry name" value="WD40"/>
    <property type="match status" value="3"/>
</dbReference>
<dbReference type="PANTHER" id="PTHR15574">
    <property type="entry name" value="WD REPEAT DOMAIN-CONTAINING FAMILY"/>
    <property type="match status" value="1"/>
</dbReference>
<dbReference type="GO" id="GO:0005737">
    <property type="term" value="C:cytoplasm"/>
    <property type="evidence" value="ECO:0000318"/>
    <property type="project" value="GO_Central"/>
</dbReference>
<dbReference type="Gene3D" id="2.130.10.10">
    <property type="entry name" value="YVTN repeat-like/Quinoprotein amine dehydrogenase"/>
    <property type="match status" value="1"/>
</dbReference>
<feature type="repeat" description="WD" evidence="3">
    <location>
        <begin position="376"/>
        <end position="408"/>
    </location>
</feature>
<organism evidence="4">
    <name type="scientific">Physcomitrium patens</name>
    <name type="common">Spreading-leaved earth moss</name>
    <name type="synonym">Physcomitrella patens</name>
    <dbReference type="NCBI Taxonomy" id="3218"/>
    <lineage>
        <taxon>Eukaryota</taxon>
        <taxon>Viridiplantae</taxon>
        <taxon>Streptophyta</taxon>
        <taxon>Embryophyta</taxon>
        <taxon>Bryophyta</taxon>
        <taxon>Bryophytina</taxon>
        <taxon>Bryopsida</taxon>
        <taxon>Funariidae</taxon>
        <taxon>Funariales</taxon>
        <taxon>Funariaceae</taxon>
        <taxon>Physcomitrium</taxon>
    </lineage>
</organism>
<dbReference type="STRING" id="3218.A0A2K1J4R1"/>
<dbReference type="PROSITE" id="PS50294">
    <property type="entry name" value="WD_REPEATS_REGION"/>
    <property type="match status" value="2"/>
</dbReference>
<evidence type="ECO:0000313" key="4">
    <source>
        <dbReference type="EMBL" id="PNR36512.1"/>
    </source>
</evidence>
<dbReference type="PaxDb" id="3218-PP1S65_250V6.1"/>
<reference evidence="4 6" key="2">
    <citation type="journal article" date="2018" name="Plant J.">
        <title>The Physcomitrella patens chromosome-scale assembly reveals moss genome structure and evolution.</title>
        <authorList>
            <person name="Lang D."/>
            <person name="Ullrich K.K."/>
            <person name="Murat F."/>
            <person name="Fuchs J."/>
            <person name="Jenkins J."/>
            <person name="Haas F.B."/>
            <person name="Piednoel M."/>
            <person name="Gundlach H."/>
            <person name="Van Bel M."/>
            <person name="Meyberg R."/>
            <person name="Vives C."/>
            <person name="Morata J."/>
            <person name="Symeonidi A."/>
            <person name="Hiss M."/>
            <person name="Muchero W."/>
            <person name="Kamisugi Y."/>
            <person name="Saleh O."/>
            <person name="Blanc G."/>
            <person name="Decker E.L."/>
            <person name="van Gessel N."/>
            <person name="Grimwood J."/>
            <person name="Hayes R.D."/>
            <person name="Graham S.W."/>
            <person name="Gunter L.E."/>
            <person name="McDaniel S.F."/>
            <person name="Hoernstein S.N.W."/>
            <person name="Larsson A."/>
            <person name="Li F.W."/>
            <person name="Perroud P.F."/>
            <person name="Phillips J."/>
            <person name="Ranjan P."/>
            <person name="Rokshar D.S."/>
            <person name="Rothfels C.J."/>
            <person name="Schneider L."/>
            <person name="Shu S."/>
            <person name="Stevenson D.W."/>
            <person name="Thummler F."/>
            <person name="Tillich M."/>
            <person name="Villarreal Aguilar J.C."/>
            <person name="Widiez T."/>
            <person name="Wong G.K."/>
            <person name="Wymore A."/>
            <person name="Zhang Y."/>
            <person name="Zimmer A.D."/>
            <person name="Quatrano R.S."/>
            <person name="Mayer K.F.X."/>
            <person name="Goodstein D."/>
            <person name="Casacuberta J.M."/>
            <person name="Vandepoele K."/>
            <person name="Reski R."/>
            <person name="Cuming A.C."/>
            <person name="Tuskan G.A."/>
            <person name="Maumus F."/>
            <person name="Salse J."/>
            <person name="Schmutz J."/>
            <person name="Rensing S.A."/>
        </authorList>
    </citation>
    <scope>NUCLEOTIDE SEQUENCE [LARGE SCALE GENOMIC DNA]</scope>
    <source>
        <strain evidence="5 6">cv. Gransden 2004</strain>
    </source>
</reference>
<dbReference type="SMART" id="SM00320">
    <property type="entry name" value="WD40"/>
    <property type="match status" value="7"/>
</dbReference>
<keyword evidence="1 3" id="KW-0853">WD repeat</keyword>
<dbReference type="OrthoDB" id="4869960at2759"/>
<sequence>MQFQSSRKMYPRQNLYECGLGEHWRLQIGDVSPAAFARQIGGCEELVRRFTMYGELSGHGGCVSSVSFDPTGELLVSGSFDQVIIVWNWAERRPVFTYNSGHEKNVFQALVMPHCDNRIIVTCAADGQVRYGAILQDGSAKTKCLGQHRGHSHKMAIEPGSSRIIYSCGEDGVVQHIDLREEKAKKLLTCHKYKLNTGKPSQTRSIRLHSIVMDPIDLNYFAVGGSDQYARVYDIRRLNASGLIMEDQPVETYTPKHLQGLDYSEQITSLAYSHQRELLVSYNDDLIYLFDKSMNLGDTPHINVQFYDLEDDIEGEARGTSNLESLSPQVYQGHRNYKTVKGVNFFGPRAEYVVSGSDCGRIFIWRKKGGRLVALMKGDHSVVNCVEPHPHATILATSGIDPTIKIWSPEATSTPHHPEHTDTSMRRQWRRRYSHLTSNRVRFLFRTQHLRVGQEDITRTQLRDQGGPDREGLAAMLDDIDDDIFADADTPSPSECIVI</sequence>
<dbReference type="KEGG" id="ppp:112294630"/>
<accession>A0A2K1J4R1</accession>
<reference evidence="5" key="3">
    <citation type="submission" date="2020-12" db="UniProtKB">
        <authorList>
            <consortium name="EnsemblPlants"/>
        </authorList>
    </citation>
    <scope>IDENTIFICATION</scope>
</reference>
<dbReference type="AlphaFoldDB" id="A0A2K1J4R1"/>
<evidence type="ECO:0000256" key="1">
    <source>
        <dbReference type="ARBA" id="ARBA00022574"/>
    </source>
</evidence>
<dbReference type="InterPro" id="IPR045151">
    <property type="entry name" value="DCAF8"/>
</dbReference>
<dbReference type="SUPFAM" id="SSF50978">
    <property type="entry name" value="WD40 repeat-like"/>
    <property type="match status" value="1"/>
</dbReference>
<evidence type="ECO:0000256" key="3">
    <source>
        <dbReference type="PROSITE-ProRule" id="PRU00221"/>
    </source>
</evidence>
<dbReference type="PROSITE" id="PS50082">
    <property type="entry name" value="WD_REPEATS_2"/>
    <property type="match status" value="2"/>
</dbReference>
<dbReference type="Proteomes" id="UP000006727">
    <property type="component" value="Chromosome 17"/>
</dbReference>
<feature type="repeat" description="WD" evidence="3">
    <location>
        <begin position="56"/>
        <end position="97"/>
    </location>
</feature>
<dbReference type="RefSeq" id="XP_024401074.1">
    <property type="nucleotide sequence ID" value="XM_024545306.2"/>
</dbReference>
<dbReference type="GeneID" id="112294630"/>
<dbReference type="Gramene" id="Pp3c17_20160V3.1">
    <property type="protein sequence ID" value="Pp3c17_20160V3.1"/>
    <property type="gene ID" value="Pp3c17_20160"/>
</dbReference>
<name>A0A2K1J4R1_PHYPA</name>
<evidence type="ECO:0000256" key="2">
    <source>
        <dbReference type="ARBA" id="ARBA00022737"/>
    </source>
</evidence>
<dbReference type="Gramene" id="Pp3c17_20160V3.2">
    <property type="protein sequence ID" value="Pp3c17_20160V3.2"/>
    <property type="gene ID" value="Pp3c17_20160"/>
</dbReference>
<evidence type="ECO:0000313" key="5">
    <source>
        <dbReference type="EnsemblPlants" id="Pp3c17_20160V3.1"/>
    </source>
</evidence>
<reference evidence="4 6" key="1">
    <citation type="journal article" date="2008" name="Science">
        <title>The Physcomitrella genome reveals evolutionary insights into the conquest of land by plants.</title>
        <authorList>
            <person name="Rensing S."/>
            <person name="Lang D."/>
            <person name="Zimmer A."/>
            <person name="Terry A."/>
            <person name="Salamov A."/>
            <person name="Shapiro H."/>
            <person name="Nishiyama T."/>
            <person name="Perroud P.-F."/>
            <person name="Lindquist E."/>
            <person name="Kamisugi Y."/>
            <person name="Tanahashi T."/>
            <person name="Sakakibara K."/>
            <person name="Fujita T."/>
            <person name="Oishi K."/>
            <person name="Shin-I T."/>
            <person name="Kuroki Y."/>
            <person name="Toyoda A."/>
            <person name="Suzuki Y."/>
            <person name="Hashimoto A."/>
            <person name="Yamaguchi K."/>
            <person name="Sugano A."/>
            <person name="Kohara Y."/>
            <person name="Fujiyama A."/>
            <person name="Anterola A."/>
            <person name="Aoki S."/>
            <person name="Ashton N."/>
            <person name="Barbazuk W.B."/>
            <person name="Barker E."/>
            <person name="Bennetzen J."/>
            <person name="Bezanilla M."/>
            <person name="Blankenship R."/>
            <person name="Cho S.H."/>
            <person name="Dutcher S."/>
            <person name="Estelle M."/>
            <person name="Fawcett J.A."/>
            <person name="Gundlach H."/>
            <person name="Hanada K."/>
            <person name="Heyl A."/>
            <person name="Hicks K.A."/>
            <person name="Hugh J."/>
            <person name="Lohr M."/>
            <person name="Mayer K."/>
            <person name="Melkozernov A."/>
            <person name="Murata T."/>
            <person name="Nelson D."/>
            <person name="Pils B."/>
            <person name="Prigge M."/>
            <person name="Reiss B."/>
            <person name="Renner T."/>
            <person name="Rombauts S."/>
            <person name="Rushton P."/>
            <person name="Sanderfoot A."/>
            <person name="Schween G."/>
            <person name="Shiu S.-H."/>
            <person name="Stueber K."/>
            <person name="Theodoulou F.L."/>
            <person name="Tu H."/>
            <person name="Van de Peer Y."/>
            <person name="Verrier P.J."/>
            <person name="Waters E."/>
            <person name="Wood A."/>
            <person name="Yang L."/>
            <person name="Cove D."/>
            <person name="Cuming A."/>
            <person name="Hasebe M."/>
            <person name="Lucas S."/>
            <person name="Mishler D.B."/>
            <person name="Reski R."/>
            <person name="Grigoriev I."/>
            <person name="Quatrano R.S."/>
            <person name="Boore J.L."/>
        </authorList>
    </citation>
    <scope>NUCLEOTIDE SEQUENCE [LARGE SCALE GENOMIC DNA]</scope>
    <source>
        <strain evidence="5 6">cv. Gransden 2004</strain>
    </source>
</reference>
<keyword evidence="2" id="KW-0677">Repeat</keyword>
<dbReference type="InterPro" id="IPR036322">
    <property type="entry name" value="WD40_repeat_dom_sf"/>
</dbReference>
<dbReference type="EnsemblPlants" id="Pp3c17_20160V3.1">
    <property type="protein sequence ID" value="Pp3c17_20160V3.1"/>
    <property type="gene ID" value="Pp3c17_20160"/>
</dbReference>
<dbReference type="PANTHER" id="PTHR15574:SF21">
    <property type="entry name" value="DDB1- AND CUL4-ASSOCIATED FACTOR 8"/>
    <property type="match status" value="1"/>
</dbReference>
<dbReference type="EnsemblPlants" id="Pp3c17_20160V3.2">
    <property type="protein sequence ID" value="Pp3c17_20160V3.2"/>
    <property type="gene ID" value="Pp3c17_20160"/>
</dbReference>
<proteinExistence type="predicted"/>
<dbReference type="EMBL" id="ABEU02000017">
    <property type="protein sequence ID" value="PNR36512.1"/>
    <property type="molecule type" value="Genomic_DNA"/>
</dbReference>
<gene>
    <name evidence="5" type="primary">LOC112294630</name>
    <name evidence="4" type="ORF">PHYPA_022363</name>
</gene>
<dbReference type="GO" id="GO:0080008">
    <property type="term" value="C:Cul4-RING E3 ubiquitin ligase complex"/>
    <property type="evidence" value="ECO:0000318"/>
    <property type="project" value="GO_Central"/>
</dbReference>
<dbReference type="InterPro" id="IPR001680">
    <property type="entry name" value="WD40_rpt"/>
</dbReference>
<dbReference type="FunCoup" id="A0A2K1J4R1">
    <property type="interactions" value="2142"/>
</dbReference>
<evidence type="ECO:0000313" key="6">
    <source>
        <dbReference type="Proteomes" id="UP000006727"/>
    </source>
</evidence>
<keyword evidence="6" id="KW-1185">Reference proteome</keyword>
<protein>
    <submittedName>
        <fullName evidence="4 5">Uncharacterized protein</fullName>
    </submittedName>
</protein>